<proteinExistence type="predicted"/>
<dbReference type="EMBL" id="AVOT02065702">
    <property type="protein sequence ID" value="MBW0557709.1"/>
    <property type="molecule type" value="Genomic_DNA"/>
</dbReference>
<organism evidence="1 2">
    <name type="scientific">Austropuccinia psidii MF-1</name>
    <dbReference type="NCBI Taxonomy" id="1389203"/>
    <lineage>
        <taxon>Eukaryota</taxon>
        <taxon>Fungi</taxon>
        <taxon>Dikarya</taxon>
        <taxon>Basidiomycota</taxon>
        <taxon>Pucciniomycotina</taxon>
        <taxon>Pucciniomycetes</taxon>
        <taxon>Pucciniales</taxon>
        <taxon>Sphaerophragmiaceae</taxon>
        <taxon>Austropuccinia</taxon>
    </lineage>
</organism>
<evidence type="ECO:0000313" key="2">
    <source>
        <dbReference type="Proteomes" id="UP000765509"/>
    </source>
</evidence>
<dbReference type="AlphaFoldDB" id="A0A9Q3J989"/>
<sequence>MKFNRNSRPNYLDRPTFCWASKSISLSQEHHVESLLNLYGMSNYFPVATPLVPNEHLDSPTQSEVYESNKLKINYRSSIGSLSYISTATRPNISYSVSAVRMIL</sequence>
<comment type="caution">
    <text evidence="1">The sequence shown here is derived from an EMBL/GenBank/DDBJ whole genome shotgun (WGS) entry which is preliminary data.</text>
</comment>
<dbReference type="Proteomes" id="UP000765509">
    <property type="component" value="Unassembled WGS sequence"/>
</dbReference>
<evidence type="ECO:0000313" key="1">
    <source>
        <dbReference type="EMBL" id="MBW0557709.1"/>
    </source>
</evidence>
<reference evidence="1" key="1">
    <citation type="submission" date="2021-03" db="EMBL/GenBank/DDBJ databases">
        <title>Draft genome sequence of rust myrtle Austropuccinia psidii MF-1, a brazilian biotype.</title>
        <authorList>
            <person name="Quecine M.C."/>
            <person name="Pachon D.M.R."/>
            <person name="Bonatelli M.L."/>
            <person name="Correr F.H."/>
            <person name="Franceschini L.M."/>
            <person name="Leite T.F."/>
            <person name="Margarido G.R.A."/>
            <person name="Almeida C.A."/>
            <person name="Ferrarezi J.A."/>
            <person name="Labate C.A."/>
        </authorList>
    </citation>
    <scope>NUCLEOTIDE SEQUENCE</scope>
    <source>
        <strain evidence="1">MF-1</strain>
    </source>
</reference>
<dbReference type="OrthoDB" id="3344688at2759"/>
<name>A0A9Q3J989_9BASI</name>
<protein>
    <submittedName>
        <fullName evidence="1">Uncharacterized protein</fullName>
    </submittedName>
</protein>
<gene>
    <name evidence="1" type="ORF">O181_097424</name>
</gene>
<accession>A0A9Q3J989</accession>
<keyword evidence="2" id="KW-1185">Reference proteome</keyword>